<feature type="domain" description="Dynamin N-terminal" evidence="2">
    <location>
        <begin position="49"/>
        <end position="193"/>
    </location>
</feature>
<protein>
    <submittedName>
        <fullName evidence="3">ABC transporter</fullName>
    </submittedName>
</protein>
<dbReference type="InterPro" id="IPR005662">
    <property type="entry name" value="GTPase_Era-like"/>
</dbReference>
<dbReference type="AlphaFoldDB" id="A0A516GFX8"/>
<feature type="transmembrane region" description="Helical" evidence="1">
    <location>
        <begin position="447"/>
        <end position="465"/>
    </location>
</feature>
<dbReference type="OrthoDB" id="207675at2"/>
<sequence length="552" mass="58935">MRGAAERVRLPFDLPGVDEARRGQGDLVKQLDDYVLPRLRSLDAPLLCVVGGSTGAGKSTLVNSLVGETVTRAGVLRPTTRASVLVHHPADKKWFSGDRILPSLSRVTGSVTDEDDPASVRLTPSAMLPAGLGLLDAPDIDSVVTSNRDLARQLLAAADLWLFVTTAARYADAVPWELLREAAERGTSVAIVLDRVPPEAMEDIRLHLAEMLREQGLSKSPIFTIAESPLGADGMLPARDTERLRGWLHTLAGDAKARSVVIRRTLEGALGSLGDRADALAEAGQAQVEAREALRKAAHTAYQEAAQGVEDGMEDGTLLRGEVLARWQELVGTGEFLRQVEAGISRLRDRLTSFFTGKSVSTEHLGEAIQTGAAALVTSHAQLAAASAARTWKGSGGGAALVVDHPELAKAGPDIESRVERMIRDWQGEVLDLVRTEAGQKRTTARYLAFGVNALAVMLMLVVFASTAGLTGVEVGIAGGSAVLAQRLLEAIFGDQAVRELAAKARRSLLARVSELYDEERARYEAVLDEVELAPAGVRDLTAAAQQVEESR</sequence>
<dbReference type="GO" id="GO:0019843">
    <property type="term" value="F:rRNA binding"/>
    <property type="evidence" value="ECO:0007669"/>
    <property type="project" value="TreeGrafter"/>
</dbReference>
<evidence type="ECO:0000256" key="1">
    <source>
        <dbReference type="SAM" id="Phobius"/>
    </source>
</evidence>
<keyword evidence="1" id="KW-0812">Transmembrane</keyword>
<dbReference type="GO" id="GO:0043024">
    <property type="term" value="F:ribosomal small subunit binding"/>
    <property type="evidence" value="ECO:0007669"/>
    <property type="project" value="TreeGrafter"/>
</dbReference>
<dbReference type="PANTHER" id="PTHR42698:SF1">
    <property type="entry name" value="GTPASE ERA, MITOCHONDRIAL"/>
    <property type="match status" value="1"/>
</dbReference>
<dbReference type="EMBL" id="CP041616">
    <property type="protein sequence ID" value="QDO90434.1"/>
    <property type="molecule type" value="Genomic_DNA"/>
</dbReference>
<organism evidence="3 4">
    <name type="scientific">Ornithinimicrobium ciconiae</name>
    <dbReference type="NCBI Taxonomy" id="2594265"/>
    <lineage>
        <taxon>Bacteria</taxon>
        <taxon>Bacillati</taxon>
        <taxon>Actinomycetota</taxon>
        <taxon>Actinomycetes</taxon>
        <taxon>Micrococcales</taxon>
        <taxon>Ornithinimicrobiaceae</taxon>
        <taxon>Ornithinimicrobium</taxon>
    </lineage>
</organism>
<dbReference type="InterPro" id="IPR045063">
    <property type="entry name" value="Dynamin_N"/>
</dbReference>
<dbReference type="GO" id="GO:0000028">
    <property type="term" value="P:ribosomal small subunit assembly"/>
    <property type="evidence" value="ECO:0007669"/>
    <property type="project" value="TreeGrafter"/>
</dbReference>
<dbReference type="Proteomes" id="UP000315395">
    <property type="component" value="Chromosome"/>
</dbReference>
<keyword evidence="4" id="KW-1185">Reference proteome</keyword>
<reference evidence="3 4" key="1">
    <citation type="submission" date="2019-07" db="EMBL/GenBank/DDBJ databases">
        <title>complete genome sequencing of Ornithinimicrobium sp. H23M54.</title>
        <authorList>
            <person name="Bae J.-W."/>
            <person name="Lee S.-Y."/>
        </authorList>
    </citation>
    <scope>NUCLEOTIDE SEQUENCE [LARGE SCALE GENOMIC DNA]</scope>
    <source>
        <strain evidence="3 4">H23M54</strain>
    </source>
</reference>
<dbReference type="GO" id="GO:0005829">
    <property type="term" value="C:cytosol"/>
    <property type="evidence" value="ECO:0007669"/>
    <property type="project" value="TreeGrafter"/>
</dbReference>
<dbReference type="Gene3D" id="3.40.50.300">
    <property type="entry name" value="P-loop containing nucleotide triphosphate hydrolases"/>
    <property type="match status" value="1"/>
</dbReference>
<dbReference type="InterPro" id="IPR027417">
    <property type="entry name" value="P-loop_NTPase"/>
</dbReference>
<gene>
    <name evidence="3" type="ORF">FNH13_14560</name>
</gene>
<keyword evidence="1" id="KW-1133">Transmembrane helix</keyword>
<proteinExistence type="predicted"/>
<dbReference type="PANTHER" id="PTHR42698">
    <property type="entry name" value="GTPASE ERA"/>
    <property type="match status" value="1"/>
</dbReference>
<dbReference type="KEGG" id="orz:FNH13_14560"/>
<evidence type="ECO:0000313" key="4">
    <source>
        <dbReference type="Proteomes" id="UP000315395"/>
    </source>
</evidence>
<dbReference type="SUPFAM" id="SSF52540">
    <property type="entry name" value="P-loop containing nucleoside triphosphate hydrolases"/>
    <property type="match status" value="1"/>
</dbReference>
<dbReference type="GO" id="GO:0005525">
    <property type="term" value="F:GTP binding"/>
    <property type="evidence" value="ECO:0007669"/>
    <property type="project" value="InterPro"/>
</dbReference>
<evidence type="ECO:0000313" key="3">
    <source>
        <dbReference type="EMBL" id="QDO90434.1"/>
    </source>
</evidence>
<accession>A0A516GFX8</accession>
<keyword evidence="1" id="KW-0472">Membrane</keyword>
<dbReference type="Pfam" id="PF00350">
    <property type="entry name" value="Dynamin_N"/>
    <property type="match status" value="1"/>
</dbReference>
<name>A0A516GFX8_9MICO</name>
<dbReference type="CDD" id="cd00882">
    <property type="entry name" value="Ras_like_GTPase"/>
    <property type="match status" value="1"/>
</dbReference>
<evidence type="ECO:0000259" key="2">
    <source>
        <dbReference type="Pfam" id="PF00350"/>
    </source>
</evidence>